<evidence type="ECO:0000256" key="1">
    <source>
        <dbReference type="ARBA" id="ARBA00007398"/>
    </source>
</evidence>
<organism evidence="4 5">
    <name type="scientific">Lepraria neglecta</name>
    <dbReference type="NCBI Taxonomy" id="209136"/>
    <lineage>
        <taxon>Eukaryota</taxon>
        <taxon>Fungi</taxon>
        <taxon>Dikarya</taxon>
        <taxon>Ascomycota</taxon>
        <taxon>Pezizomycotina</taxon>
        <taxon>Lecanoromycetes</taxon>
        <taxon>OSLEUM clade</taxon>
        <taxon>Lecanoromycetidae</taxon>
        <taxon>Lecanorales</taxon>
        <taxon>Lecanorineae</taxon>
        <taxon>Stereocaulaceae</taxon>
        <taxon>Lepraria</taxon>
    </lineage>
</organism>
<feature type="compositionally biased region" description="Basic residues" evidence="2">
    <location>
        <begin position="597"/>
        <end position="612"/>
    </location>
</feature>
<protein>
    <recommendedName>
        <fullName evidence="3">Asteroid domain-containing protein</fullName>
    </recommendedName>
</protein>
<dbReference type="SUPFAM" id="SSF88723">
    <property type="entry name" value="PIN domain-like"/>
    <property type="match status" value="1"/>
</dbReference>
<reference evidence="4" key="1">
    <citation type="submission" date="2022-11" db="EMBL/GenBank/DDBJ databases">
        <title>Chromosomal genome sequence assembly and mating type (MAT) locus characterization of the leprose asexual lichenized fungus Lepraria neglecta (Nyl.) Erichsen.</title>
        <authorList>
            <person name="Allen J.L."/>
            <person name="Pfeffer B."/>
        </authorList>
    </citation>
    <scope>NUCLEOTIDE SEQUENCE</scope>
    <source>
        <strain evidence="4">Allen 5258</strain>
    </source>
</reference>
<comment type="similarity">
    <text evidence="1">Belongs to the asteroid family.</text>
</comment>
<dbReference type="PANTHER" id="PTHR15665:SF1">
    <property type="entry name" value="PROTEIN ASTEROID HOMOLOG 1"/>
    <property type="match status" value="1"/>
</dbReference>
<comment type="caution">
    <text evidence="4">The sequence shown here is derived from an EMBL/GenBank/DDBJ whole genome shotgun (WGS) entry which is preliminary data.</text>
</comment>
<dbReference type="AlphaFoldDB" id="A0AAD9Z7R5"/>
<dbReference type="PANTHER" id="PTHR15665">
    <property type="entry name" value="ASTEROID PROTEIN"/>
    <property type="match status" value="1"/>
</dbReference>
<dbReference type="Pfam" id="PF12813">
    <property type="entry name" value="XPG_I_2"/>
    <property type="match status" value="1"/>
</dbReference>
<evidence type="ECO:0000313" key="4">
    <source>
        <dbReference type="EMBL" id="KAK3171752.1"/>
    </source>
</evidence>
<dbReference type="Gene3D" id="3.40.50.1010">
    <property type="entry name" value="5'-nuclease"/>
    <property type="match status" value="1"/>
</dbReference>
<evidence type="ECO:0000256" key="2">
    <source>
        <dbReference type="SAM" id="MobiDB-lite"/>
    </source>
</evidence>
<evidence type="ECO:0000313" key="5">
    <source>
        <dbReference type="Proteomes" id="UP001276659"/>
    </source>
</evidence>
<evidence type="ECO:0000259" key="3">
    <source>
        <dbReference type="Pfam" id="PF12813"/>
    </source>
</evidence>
<dbReference type="InterPro" id="IPR029060">
    <property type="entry name" value="PIN-like_dom_sf"/>
</dbReference>
<name>A0AAD9Z7R5_9LECA</name>
<feature type="domain" description="Asteroid" evidence="3">
    <location>
        <begin position="164"/>
        <end position="417"/>
    </location>
</feature>
<sequence>MGIPGLTTHLKPYAVPTVLGCKTADCELHKSQHGSPSHDIIIDGPSFAYAIYHRLISHTTEWLTAVDAMPNYDELGKGALAFLDELESYGLNVENIYFDGYLPTHKRETRINRLKKSLQKLASYHTVSRKEVQSKRTRDRQSLPPAAVFQSGPTLSAFRGVPPAPFAVPAVLDALSSSKYAKFTSVVPGEAEVYCALAARKNGGIILSNDSDLYVHDLGTGAFVYLDSVEMPPGKDRQQGANSEGCKLIELGLNCPRDIAKRLGFSNLRELAYQFTRGYSQTLPEAIKAAKKHQRDDQISFSGFAQDYVTDTFISESKHFSPEALARLSIQSQFIDPRLSELVHQLESKDCHIAEAYLLGLIEDPCRSSAWLVSSGQRTFAYSICALPRKRKPGSENLRIEECNRRGQDFIMQEISLLTEPEIIAYANSSQNRIQTITETFSEIPSNLVWGIYALFEVYRWYLNADRTPPARELLKSALTGVTHPHLTWETTHLSAQIQAVLYSLRLIHQILVYIALATAEPLPTSLRELATTLEKLPSLAQLIPSPFELASQTANLDIGSVLHRLAMMLQNEADHDGLSVIDTSGELLNAPMEHSPRKKCKKSNKKKKKGAKVVPKGKPDNMFEMLM</sequence>
<gene>
    <name evidence="4" type="ORF">OEA41_003836</name>
</gene>
<dbReference type="InterPro" id="IPR039436">
    <property type="entry name" value="Asteroid_dom"/>
</dbReference>
<dbReference type="EMBL" id="JASNWA010000008">
    <property type="protein sequence ID" value="KAK3171752.1"/>
    <property type="molecule type" value="Genomic_DNA"/>
</dbReference>
<proteinExistence type="inferred from homology"/>
<feature type="region of interest" description="Disordered" evidence="2">
    <location>
        <begin position="591"/>
        <end position="628"/>
    </location>
</feature>
<dbReference type="InterPro" id="IPR026832">
    <property type="entry name" value="Asteroid"/>
</dbReference>
<accession>A0AAD9Z7R5</accession>
<keyword evidence="5" id="KW-1185">Reference proteome</keyword>
<dbReference type="CDD" id="cd18675">
    <property type="entry name" value="PIN_SpAst1-like"/>
    <property type="match status" value="1"/>
</dbReference>
<dbReference type="Proteomes" id="UP001276659">
    <property type="component" value="Unassembled WGS sequence"/>
</dbReference>